<feature type="transmembrane region" description="Helical" evidence="12">
    <location>
        <begin position="336"/>
        <end position="355"/>
    </location>
</feature>
<reference evidence="14 15" key="1">
    <citation type="submission" date="2023-03" db="EMBL/GenBank/DDBJ databases">
        <title>Genome insight into feeding habits of ladybird beetles.</title>
        <authorList>
            <person name="Li H.-S."/>
            <person name="Huang Y.-H."/>
            <person name="Pang H."/>
        </authorList>
    </citation>
    <scope>NUCLEOTIDE SEQUENCE [LARGE SCALE GENOMIC DNA]</scope>
    <source>
        <strain evidence="14">SYSU_2023b</strain>
        <tissue evidence="14">Whole body</tissue>
    </source>
</reference>
<organism evidence="14 15">
    <name type="scientific">Henosepilachna vigintioctopunctata</name>
    <dbReference type="NCBI Taxonomy" id="420089"/>
    <lineage>
        <taxon>Eukaryota</taxon>
        <taxon>Metazoa</taxon>
        <taxon>Ecdysozoa</taxon>
        <taxon>Arthropoda</taxon>
        <taxon>Hexapoda</taxon>
        <taxon>Insecta</taxon>
        <taxon>Pterygota</taxon>
        <taxon>Neoptera</taxon>
        <taxon>Endopterygota</taxon>
        <taxon>Coleoptera</taxon>
        <taxon>Polyphaga</taxon>
        <taxon>Cucujiformia</taxon>
        <taxon>Coccinelloidea</taxon>
        <taxon>Coccinellidae</taxon>
        <taxon>Epilachninae</taxon>
        <taxon>Epilachnini</taxon>
        <taxon>Henosepilachna</taxon>
    </lineage>
</organism>
<dbReference type="FunFam" id="1.20.1250.20:FF:000003">
    <property type="entry name" value="Solute carrier family 17 member 3"/>
    <property type="match status" value="1"/>
</dbReference>
<dbReference type="GO" id="GO:0006814">
    <property type="term" value="P:sodium ion transport"/>
    <property type="evidence" value="ECO:0007669"/>
    <property type="project" value="UniProtKB-KW"/>
</dbReference>
<feature type="domain" description="Major facilitator superfamily (MFS) profile" evidence="13">
    <location>
        <begin position="31"/>
        <end position="454"/>
    </location>
</feature>
<evidence type="ECO:0000313" key="15">
    <source>
        <dbReference type="Proteomes" id="UP001431783"/>
    </source>
</evidence>
<evidence type="ECO:0000256" key="9">
    <source>
        <dbReference type="ARBA" id="ARBA00023201"/>
    </source>
</evidence>
<feature type="transmembrane region" description="Helical" evidence="12">
    <location>
        <begin position="299"/>
        <end position="324"/>
    </location>
</feature>
<evidence type="ECO:0000256" key="2">
    <source>
        <dbReference type="ARBA" id="ARBA00008586"/>
    </source>
</evidence>
<dbReference type="SUPFAM" id="SSF103473">
    <property type="entry name" value="MFS general substrate transporter"/>
    <property type="match status" value="1"/>
</dbReference>
<dbReference type="GO" id="GO:0015293">
    <property type="term" value="F:symporter activity"/>
    <property type="evidence" value="ECO:0007669"/>
    <property type="project" value="UniProtKB-KW"/>
</dbReference>
<comment type="subcellular location">
    <subcellularLocation>
        <location evidence="1">Membrane</location>
        <topology evidence="1">Multi-pass membrane protein</topology>
    </subcellularLocation>
</comment>
<protein>
    <recommendedName>
        <fullName evidence="11">Putative inorganic phosphate cotransporter</fullName>
    </recommendedName>
</protein>
<evidence type="ECO:0000256" key="11">
    <source>
        <dbReference type="ARBA" id="ARBA00068450"/>
    </source>
</evidence>
<feature type="transmembrane region" description="Helical" evidence="12">
    <location>
        <begin position="393"/>
        <end position="418"/>
    </location>
</feature>
<comment type="function">
    <text evidence="10">May be an inorganic phosphate cotransporter.</text>
</comment>
<name>A0AAW1UWW7_9CUCU</name>
<keyword evidence="6 12" id="KW-1133">Transmembrane helix</keyword>
<keyword evidence="9" id="KW-0739">Sodium transport</keyword>
<evidence type="ECO:0000256" key="3">
    <source>
        <dbReference type="ARBA" id="ARBA00022448"/>
    </source>
</evidence>
<evidence type="ECO:0000256" key="8">
    <source>
        <dbReference type="ARBA" id="ARBA00023136"/>
    </source>
</evidence>
<comment type="caution">
    <text evidence="14">The sequence shown here is derived from an EMBL/GenBank/DDBJ whole genome shotgun (WGS) entry which is preliminary data.</text>
</comment>
<dbReference type="PROSITE" id="PS50850">
    <property type="entry name" value="MFS"/>
    <property type="match status" value="1"/>
</dbReference>
<dbReference type="AlphaFoldDB" id="A0AAW1UWW7"/>
<dbReference type="Proteomes" id="UP001431783">
    <property type="component" value="Unassembled WGS sequence"/>
</dbReference>
<accession>A0AAW1UWW7</accession>
<evidence type="ECO:0000259" key="13">
    <source>
        <dbReference type="PROSITE" id="PS50850"/>
    </source>
</evidence>
<keyword evidence="15" id="KW-1185">Reference proteome</keyword>
<dbReference type="InterPro" id="IPR020846">
    <property type="entry name" value="MFS_dom"/>
</dbReference>
<feature type="transmembrane region" description="Helical" evidence="12">
    <location>
        <begin position="361"/>
        <end position="381"/>
    </location>
</feature>
<dbReference type="PANTHER" id="PTHR11662:SF280">
    <property type="entry name" value="FI21844P1-RELATED"/>
    <property type="match status" value="1"/>
</dbReference>
<evidence type="ECO:0000313" key="14">
    <source>
        <dbReference type="EMBL" id="KAK9887951.1"/>
    </source>
</evidence>
<dbReference type="FunFam" id="1.20.1250.20:FF:000144">
    <property type="entry name" value="Picot, isoform B"/>
    <property type="match status" value="1"/>
</dbReference>
<keyword evidence="7" id="KW-0915">Sodium</keyword>
<evidence type="ECO:0000256" key="6">
    <source>
        <dbReference type="ARBA" id="ARBA00022989"/>
    </source>
</evidence>
<dbReference type="EMBL" id="JARQZJ010000121">
    <property type="protein sequence ID" value="KAK9887951.1"/>
    <property type="molecule type" value="Genomic_DNA"/>
</dbReference>
<dbReference type="CDD" id="cd17318">
    <property type="entry name" value="MFS_SLC17"/>
    <property type="match status" value="1"/>
</dbReference>
<evidence type="ECO:0000256" key="7">
    <source>
        <dbReference type="ARBA" id="ARBA00023053"/>
    </source>
</evidence>
<dbReference type="InterPro" id="IPR036259">
    <property type="entry name" value="MFS_trans_sf"/>
</dbReference>
<dbReference type="PANTHER" id="PTHR11662">
    <property type="entry name" value="SOLUTE CARRIER FAMILY 17"/>
    <property type="match status" value="1"/>
</dbReference>
<comment type="similarity">
    <text evidence="2">Belongs to the major facilitator superfamily. Sodium/anion cotransporter family.</text>
</comment>
<feature type="transmembrane region" description="Helical" evidence="12">
    <location>
        <begin position="104"/>
        <end position="124"/>
    </location>
</feature>
<dbReference type="InterPro" id="IPR011701">
    <property type="entry name" value="MFS"/>
</dbReference>
<dbReference type="Pfam" id="PF07690">
    <property type="entry name" value="MFS_1"/>
    <property type="match status" value="1"/>
</dbReference>
<keyword evidence="9" id="KW-0406">Ion transport</keyword>
<keyword evidence="3" id="KW-0813">Transport</keyword>
<dbReference type="InterPro" id="IPR050382">
    <property type="entry name" value="MFS_Na/Anion_cotransporter"/>
</dbReference>
<keyword evidence="5" id="KW-0769">Symport</keyword>
<feature type="transmembrane region" description="Helical" evidence="12">
    <location>
        <begin position="430"/>
        <end position="450"/>
    </location>
</feature>
<sequence length="491" mass="53610">MFKVFGPSVGTEKSTHPVTFCKISLGRRHVQYSLLFFGGLIAFAIRASLSVAIVAMVSDHPPDPDIKTYPNWTNKDVILSSFFWGYALLQVPAGFICYKYGPKYFLGVSFSIASVLTLLAPLMAEKMGSSGIMISRIIQGLSQGFLYPSTHSIMSKWTPLPERSRALSFVYSAGTLGPTIGMPIAGMICGSRYGWPMVFYSFGTIGLLWSFTFLWLCHNSPQEDPGISKVEQKYLKQQIHGDSGGKRLPVPWRSLFTSIPFWAIVIANSGNNFGFLTLLAEIPSFMEGVLKYNIEQNSFLSALPFLASFVIALFLSPISDSLIVRKKLSIEASRKIFNCLGTYIPAVALIVLSFINPEMKSLAVLLLVIAVGINAAVLVGFNANHIDIAPNFAGILMGFSNGAGQVAAIIGPLLVQVIVTDQSDPSQWRIVFIIAASMFISTSTFFLIFASGDIQRWNGGGESTTTKGIALTSYKYVRVEKAVNIEAESEE</sequence>
<keyword evidence="4 12" id="KW-0812">Transmembrane</keyword>
<evidence type="ECO:0000256" key="5">
    <source>
        <dbReference type="ARBA" id="ARBA00022847"/>
    </source>
</evidence>
<evidence type="ECO:0000256" key="4">
    <source>
        <dbReference type="ARBA" id="ARBA00022692"/>
    </source>
</evidence>
<feature type="transmembrane region" description="Helical" evidence="12">
    <location>
        <begin position="199"/>
        <end position="217"/>
    </location>
</feature>
<evidence type="ECO:0000256" key="12">
    <source>
        <dbReference type="SAM" id="Phobius"/>
    </source>
</evidence>
<keyword evidence="8 12" id="KW-0472">Membrane</keyword>
<feature type="transmembrane region" description="Helical" evidence="12">
    <location>
        <begin position="169"/>
        <end position="193"/>
    </location>
</feature>
<dbReference type="Gene3D" id="1.20.1250.20">
    <property type="entry name" value="MFS general substrate transporter like domains"/>
    <property type="match status" value="2"/>
</dbReference>
<feature type="transmembrane region" description="Helical" evidence="12">
    <location>
        <begin position="77"/>
        <end position="97"/>
    </location>
</feature>
<proteinExistence type="inferred from homology"/>
<feature type="transmembrane region" description="Helical" evidence="12">
    <location>
        <begin position="32"/>
        <end position="57"/>
    </location>
</feature>
<evidence type="ECO:0000256" key="1">
    <source>
        <dbReference type="ARBA" id="ARBA00004141"/>
    </source>
</evidence>
<dbReference type="GO" id="GO:0006820">
    <property type="term" value="P:monoatomic anion transport"/>
    <property type="evidence" value="ECO:0007669"/>
    <property type="project" value="TreeGrafter"/>
</dbReference>
<gene>
    <name evidence="14" type="ORF">WA026_000249</name>
</gene>
<evidence type="ECO:0000256" key="10">
    <source>
        <dbReference type="ARBA" id="ARBA00054632"/>
    </source>
</evidence>
<dbReference type="GO" id="GO:0016020">
    <property type="term" value="C:membrane"/>
    <property type="evidence" value="ECO:0007669"/>
    <property type="project" value="UniProtKB-SubCell"/>
</dbReference>